<dbReference type="AlphaFoldDB" id="A0A7E4VCW9"/>
<reference evidence="2" key="2">
    <citation type="submission" date="2020-10" db="UniProtKB">
        <authorList>
            <consortium name="WormBaseParasite"/>
        </authorList>
    </citation>
    <scope>IDENTIFICATION</scope>
</reference>
<evidence type="ECO:0000313" key="1">
    <source>
        <dbReference type="Proteomes" id="UP000492821"/>
    </source>
</evidence>
<protein>
    <submittedName>
        <fullName evidence="2">LLM class flavin-dependent oxidoreductase</fullName>
    </submittedName>
</protein>
<accession>A0A7E4VCW9</accession>
<proteinExistence type="predicted"/>
<keyword evidence="1" id="KW-1185">Reference proteome</keyword>
<dbReference type="WBParaSite" id="Pan_g19528.t1">
    <property type="protein sequence ID" value="Pan_g19528.t1"/>
    <property type="gene ID" value="Pan_g19528"/>
</dbReference>
<dbReference type="Proteomes" id="UP000492821">
    <property type="component" value="Unassembled WGS sequence"/>
</dbReference>
<sequence length="74" mass="8255">MTNIILIASSLEDEHVRQPAPRASPVAWHRSHDSFRLALDFETEIPPLRQPWGRLATYISDLSATDLAAWASTG</sequence>
<evidence type="ECO:0000313" key="2">
    <source>
        <dbReference type="WBParaSite" id="Pan_g19528.t1"/>
    </source>
</evidence>
<reference evidence="1" key="1">
    <citation type="journal article" date="2013" name="Genetics">
        <title>The draft genome and transcriptome of Panagrellus redivivus are shaped by the harsh demands of a free-living lifestyle.</title>
        <authorList>
            <person name="Srinivasan J."/>
            <person name="Dillman A.R."/>
            <person name="Macchietto M.G."/>
            <person name="Heikkinen L."/>
            <person name="Lakso M."/>
            <person name="Fracchia K.M."/>
            <person name="Antoshechkin I."/>
            <person name="Mortazavi A."/>
            <person name="Wong G."/>
            <person name="Sternberg P.W."/>
        </authorList>
    </citation>
    <scope>NUCLEOTIDE SEQUENCE [LARGE SCALE GENOMIC DNA]</scope>
    <source>
        <strain evidence="1">MT8872</strain>
    </source>
</reference>
<organism evidence="1 2">
    <name type="scientific">Panagrellus redivivus</name>
    <name type="common">Microworm</name>
    <dbReference type="NCBI Taxonomy" id="6233"/>
    <lineage>
        <taxon>Eukaryota</taxon>
        <taxon>Metazoa</taxon>
        <taxon>Ecdysozoa</taxon>
        <taxon>Nematoda</taxon>
        <taxon>Chromadorea</taxon>
        <taxon>Rhabditida</taxon>
        <taxon>Tylenchina</taxon>
        <taxon>Panagrolaimomorpha</taxon>
        <taxon>Panagrolaimoidea</taxon>
        <taxon>Panagrolaimidae</taxon>
        <taxon>Panagrellus</taxon>
    </lineage>
</organism>
<name>A0A7E4VCW9_PANRE</name>